<dbReference type="AlphaFoldDB" id="A0A497E459"/>
<gene>
    <name evidence="2" type="ORF">DRJ00_04575</name>
</gene>
<dbReference type="EMBL" id="QMPZ01000053">
    <property type="protein sequence ID" value="RLE09270.1"/>
    <property type="molecule type" value="Genomic_DNA"/>
</dbReference>
<dbReference type="Proteomes" id="UP000279422">
    <property type="component" value="Unassembled WGS sequence"/>
</dbReference>
<evidence type="ECO:0000313" key="3">
    <source>
        <dbReference type="Proteomes" id="UP000279422"/>
    </source>
</evidence>
<organism evidence="2 3">
    <name type="scientific">Aerophobetes bacterium</name>
    <dbReference type="NCBI Taxonomy" id="2030807"/>
    <lineage>
        <taxon>Bacteria</taxon>
        <taxon>Candidatus Aerophobota</taxon>
    </lineage>
</organism>
<keyword evidence="1" id="KW-0472">Membrane</keyword>
<reference evidence="2 3" key="1">
    <citation type="submission" date="2018-06" db="EMBL/GenBank/DDBJ databases">
        <title>Extensive metabolic versatility and redundancy in microbially diverse, dynamic hydrothermal sediments.</title>
        <authorList>
            <person name="Dombrowski N."/>
            <person name="Teske A."/>
            <person name="Baker B.J."/>
        </authorList>
    </citation>
    <scope>NUCLEOTIDE SEQUENCE [LARGE SCALE GENOMIC DNA]</scope>
    <source>
        <strain evidence="2">B47_G16</strain>
    </source>
</reference>
<proteinExistence type="predicted"/>
<evidence type="ECO:0000256" key="1">
    <source>
        <dbReference type="SAM" id="Phobius"/>
    </source>
</evidence>
<feature type="transmembrane region" description="Helical" evidence="1">
    <location>
        <begin position="124"/>
        <end position="146"/>
    </location>
</feature>
<evidence type="ECO:0000313" key="2">
    <source>
        <dbReference type="EMBL" id="RLE09270.1"/>
    </source>
</evidence>
<protein>
    <submittedName>
        <fullName evidence="2">Uncharacterized protein</fullName>
    </submittedName>
</protein>
<comment type="caution">
    <text evidence="2">The sequence shown here is derived from an EMBL/GenBank/DDBJ whole genome shotgun (WGS) entry which is preliminary data.</text>
</comment>
<name>A0A497E459_UNCAE</name>
<accession>A0A497E459</accession>
<sequence>MQTPTARNPFWGFLGRFTLVHVVTYFVFGVVFSLLMGYAEHFASPPMNSLMRSFDSPWVRAGVLFQFIRGPVLALPLFPFRKVIIEGKWGWVKLWSLLWVLTAIGAVSLGTIEGLIYTKLPLKFHLIGLPEVTMQTLAFSWLFITWERRAEKKSR</sequence>
<feature type="transmembrane region" description="Helical" evidence="1">
    <location>
        <begin position="58"/>
        <end position="80"/>
    </location>
</feature>
<keyword evidence="1" id="KW-0812">Transmembrane</keyword>
<feature type="transmembrane region" description="Helical" evidence="1">
    <location>
        <begin position="17"/>
        <end position="38"/>
    </location>
</feature>
<feature type="transmembrane region" description="Helical" evidence="1">
    <location>
        <begin position="92"/>
        <end position="112"/>
    </location>
</feature>
<keyword evidence="1" id="KW-1133">Transmembrane helix</keyword>